<dbReference type="AlphaFoldDB" id="A0A1M7KPP8"/>
<dbReference type="STRING" id="1190415.SAMN05216593_102299"/>
<dbReference type="GO" id="GO:0003677">
    <property type="term" value="F:DNA binding"/>
    <property type="evidence" value="ECO:0007669"/>
    <property type="project" value="InterPro"/>
</dbReference>
<dbReference type="Gene3D" id="1.10.10.10">
    <property type="entry name" value="Winged helix-like DNA-binding domain superfamily/Winged helix DNA-binding domain"/>
    <property type="match status" value="1"/>
</dbReference>
<dbReference type="EMBL" id="FRDA01000002">
    <property type="protein sequence ID" value="SHM67409.1"/>
    <property type="molecule type" value="Genomic_DNA"/>
</dbReference>
<feature type="domain" description="FecR N-terminal" evidence="3">
    <location>
        <begin position="110"/>
        <end position="151"/>
    </location>
</feature>
<dbReference type="InterPro" id="IPR032623">
    <property type="entry name" value="FecR_N"/>
</dbReference>
<dbReference type="InterPro" id="IPR036388">
    <property type="entry name" value="WH-like_DNA-bd_sf"/>
</dbReference>
<keyword evidence="1" id="KW-0472">Membrane</keyword>
<gene>
    <name evidence="4" type="ORF">SAMN05216593_102299</name>
</gene>
<feature type="transmembrane region" description="Helical" evidence="1">
    <location>
        <begin position="176"/>
        <end position="196"/>
    </location>
</feature>
<evidence type="ECO:0008006" key="6">
    <source>
        <dbReference type="Google" id="ProtNLM"/>
    </source>
</evidence>
<dbReference type="Proteomes" id="UP000183983">
    <property type="component" value="Unassembled WGS sequence"/>
</dbReference>
<evidence type="ECO:0000313" key="5">
    <source>
        <dbReference type="Proteomes" id="UP000183983"/>
    </source>
</evidence>
<organism evidence="4 5">
    <name type="scientific">Pseudomonas asturiensis</name>
    <dbReference type="NCBI Taxonomy" id="1190415"/>
    <lineage>
        <taxon>Bacteria</taxon>
        <taxon>Pseudomonadati</taxon>
        <taxon>Pseudomonadota</taxon>
        <taxon>Gammaproteobacteria</taxon>
        <taxon>Pseudomonadales</taxon>
        <taxon>Pseudomonadaceae</taxon>
        <taxon>Pseudomonas</taxon>
    </lineage>
</organism>
<evidence type="ECO:0000259" key="3">
    <source>
        <dbReference type="Pfam" id="PF16220"/>
    </source>
</evidence>
<reference evidence="4 5" key="1">
    <citation type="submission" date="2016-11" db="EMBL/GenBank/DDBJ databases">
        <authorList>
            <person name="Jaros S."/>
            <person name="Januszkiewicz K."/>
            <person name="Wedrychowicz H."/>
        </authorList>
    </citation>
    <scope>NUCLEOTIDE SEQUENCE [LARGE SCALE GENOMIC DNA]</scope>
    <source>
        <strain evidence="4 5">LMG 26898</strain>
    </source>
</reference>
<dbReference type="Pfam" id="PF08281">
    <property type="entry name" value="Sigma70_r4_2"/>
    <property type="match status" value="1"/>
</dbReference>
<evidence type="ECO:0000259" key="2">
    <source>
        <dbReference type="Pfam" id="PF08281"/>
    </source>
</evidence>
<dbReference type="GO" id="GO:0016987">
    <property type="term" value="F:sigma factor activity"/>
    <property type="evidence" value="ECO:0007669"/>
    <property type="project" value="InterPro"/>
</dbReference>
<evidence type="ECO:0000313" key="4">
    <source>
        <dbReference type="EMBL" id="SHM67409.1"/>
    </source>
</evidence>
<sequence>MDGTYRFKEEFLWKISERYIMSNQLSSLSPLPARLPAPLPTLQTLQLGRCVNRLSRRTRQIFLLSRLDGLSYTDIARFVEVDPAKVERAMFRVLRQIHRQSTGHSEAIQEQASRWYVHLQSPAATASERIEFRHWLDADAAHLAAFQNSERIWRELQAPAALIGASGWHRRKRRAYLGWCMFTAFICSLMVTAEAFS</sequence>
<evidence type="ECO:0000256" key="1">
    <source>
        <dbReference type="SAM" id="Phobius"/>
    </source>
</evidence>
<keyword evidence="1" id="KW-0812">Transmembrane</keyword>
<name>A0A1M7KPP8_9PSED</name>
<dbReference type="SUPFAM" id="SSF88659">
    <property type="entry name" value="Sigma3 and sigma4 domains of RNA polymerase sigma factors"/>
    <property type="match status" value="1"/>
</dbReference>
<dbReference type="InterPro" id="IPR013249">
    <property type="entry name" value="RNA_pol_sigma70_r4_t2"/>
</dbReference>
<dbReference type="Pfam" id="PF16220">
    <property type="entry name" value="DUF4880"/>
    <property type="match status" value="1"/>
</dbReference>
<accession>A0A1M7KPP8</accession>
<proteinExistence type="predicted"/>
<feature type="domain" description="RNA polymerase sigma factor 70 region 4 type 2" evidence="2">
    <location>
        <begin position="45"/>
        <end position="96"/>
    </location>
</feature>
<protein>
    <recommendedName>
        <fullName evidence="6">Sigma-70, region 4</fullName>
    </recommendedName>
</protein>
<dbReference type="InterPro" id="IPR013324">
    <property type="entry name" value="RNA_pol_sigma_r3/r4-like"/>
</dbReference>
<dbReference type="GO" id="GO:0006352">
    <property type="term" value="P:DNA-templated transcription initiation"/>
    <property type="evidence" value="ECO:0007669"/>
    <property type="project" value="InterPro"/>
</dbReference>
<keyword evidence="1" id="KW-1133">Transmembrane helix</keyword>